<dbReference type="Proteomes" id="UP001307705">
    <property type="component" value="Unassembled WGS sequence"/>
</dbReference>
<dbReference type="RefSeq" id="WP_338229873.1">
    <property type="nucleotide sequence ID" value="NZ_BTPE01000013.1"/>
</dbReference>
<evidence type="ECO:0000313" key="2">
    <source>
        <dbReference type="EMBL" id="GMQ35047.1"/>
    </source>
</evidence>
<comment type="caution">
    <text evidence="2">The sequence shown here is derived from an EMBL/GenBank/DDBJ whole genome shotgun (WGS) entry which is preliminary data.</text>
</comment>
<protein>
    <submittedName>
        <fullName evidence="2">Uncharacterized protein</fullName>
    </submittedName>
</protein>
<keyword evidence="1" id="KW-0732">Signal</keyword>
<organism evidence="2 3">
    <name type="scientific">Algoriphagus taiwanensis</name>
    <dbReference type="NCBI Taxonomy" id="1445656"/>
    <lineage>
        <taxon>Bacteria</taxon>
        <taxon>Pseudomonadati</taxon>
        <taxon>Bacteroidota</taxon>
        <taxon>Cytophagia</taxon>
        <taxon>Cytophagales</taxon>
        <taxon>Cyclobacteriaceae</taxon>
        <taxon>Algoriphagus</taxon>
    </lineage>
</organism>
<dbReference type="EMBL" id="BTPE01000013">
    <property type="protein sequence ID" value="GMQ35047.1"/>
    <property type="molecule type" value="Genomic_DNA"/>
</dbReference>
<gene>
    <name evidence="2" type="ORF">Ataiwa_33200</name>
</gene>
<sequence length="170" mass="19478">MKARLFFLSIFFISTLGFAQTPSKDFVLLKRGSNQKSQIRFYPGETITYKSKKLGYFITDKIERLDNDFIFLTENIISPNDIEAIDIRQKDKRNRTLRNLTALFLGSGVLLFSVETINSIYQDEVFEIDSGVATLSAVLVGTGLAMIPLRYKTFKNQGDNRIQIIIMRMD</sequence>
<name>A0ABQ6Q7R3_9BACT</name>
<accession>A0ABQ6Q7R3</accession>
<evidence type="ECO:0000256" key="1">
    <source>
        <dbReference type="SAM" id="SignalP"/>
    </source>
</evidence>
<evidence type="ECO:0000313" key="3">
    <source>
        <dbReference type="Proteomes" id="UP001307705"/>
    </source>
</evidence>
<feature type="signal peptide" evidence="1">
    <location>
        <begin position="1"/>
        <end position="19"/>
    </location>
</feature>
<reference evidence="2 3" key="1">
    <citation type="submission" date="2023-08" db="EMBL/GenBank/DDBJ databases">
        <title>Draft genome sequence of Algoriphagus taiwanensis.</title>
        <authorList>
            <person name="Takatani N."/>
            <person name="Hosokawa M."/>
            <person name="Sawabe T."/>
        </authorList>
    </citation>
    <scope>NUCLEOTIDE SEQUENCE [LARGE SCALE GENOMIC DNA]</scope>
    <source>
        <strain evidence="2 3">JCM 19755</strain>
    </source>
</reference>
<keyword evidence="3" id="KW-1185">Reference proteome</keyword>
<proteinExistence type="predicted"/>
<feature type="chain" id="PRO_5045119924" evidence="1">
    <location>
        <begin position="20"/>
        <end position="170"/>
    </location>
</feature>